<reference evidence="4" key="1">
    <citation type="submission" date="2020-04" db="EMBL/GenBank/DDBJ databases">
        <authorList>
            <person name="Alioto T."/>
            <person name="Alioto T."/>
            <person name="Gomez Garrido J."/>
        </authorList>
    </citation>
    <scope>NUCLEOTIDE SEQUENCE</scope>
    <source>
        <strain evidence="4">A484AB</strain>
    </source>
</reference>
<dbReference type="SMART" id="SM01413">
    <property type="entry name" value="Ribosomal_S19e"/>
    <property type="match status" value="1"/>
</dbReference>
<sequence>MSSGHGHGVTVKDVNPHDFVKAFSAHLKRQGKLKVPDWVDLVKTAKRKELAPYDPDWFYTRAASILRHVYLRGGVGVGALTKIYGGRKRRGSKPCHFEKASSSVARKVVQSLEQLNLIEQHSNGGRKITPQGRKDLDLIAAQVYCRFEYGSGGKLSSMTLIQSYALQNVSQIRPFTQDAPINENDVNFQAWRLSKANIGVLASFALRWVVSCNFEKSGWRGPLDLFQVSLTQFDMLEDANAVSKCVKVQKMTIRGKTCNYCRIPVTQTASYPFHVNTDRVSIDSCGGTIPGIPKKIGDCSEDSFGWYQCVNKDHSCSASPESTTQIWLQ</sequence>
<evidence type="ECO:0000313" key="4">
    <source>
        <dbReference type="EMBL" id="CAB4003395.1"/>
    </source>
</evidence>
<keyword evidence="5" id="KW-1185">Reference proteome</keyword>
<comment type="similarity">
    <text evidence="1">Belongs to the eukaryotic ribosomal protein eS19 family.</text>
</comment>
<dbReference type="PANTHER" id="PTHR11710">
    <property type="entry name" value="40S RIBOSOMAL PROTEIN S19"/>
    <property type="match status" value="1"/>
</dbReference>
<dbReference type="InterPro" id="IPR001266">
    <property type="entry name" value="Ribosomal_eS19"/>
</dbReference>
<evidence type="ECO:0000256" key="1">
    <source>
        <dbReference type="ARBA" id="ARBA00010014"/>
    </source>
</evidence>
<dbReference type="Proteomes" id="UP001152795">
    <property type="component" value="Unassembled WGS sequence"/>
</dbReference>
<comment type="caution">
    <text evidence="4">The sequence shown here is derived from an EMBL/GenBank/DDBJ whole genome shotgun (WGS) entry which is preliminary data.</text>
</comment>
<protein>
    <submittedName>
        <fullName evidence="4">40S ribosomal S19 isoform 1</fullName>
    </submittedName>
</protein>
<organism evidence="4 5">
    <name type="scientific">Paramuricea clavata</name>
    <name type="common">Red gorgonian</name>
    <name type="synonym">Violescent sea-whip</name>
    <dbReference type="NCBI Taxonomy" id="317549"/>
    <lineage>
        <taxon>Eukaryota</taxon>
        <taxon>Metazoa</taxon>
        <taxon>Cnidaria</taxon>
        <taxon>Anthozoa</taxon>
        <taxon>Octocorallia</taxon>
        <taxon>Malacalcyonacea</taxon>
        <taxon>Plexauridae</taxon>
        <taxon>Paramuricea</taxon>
    </lineage>
</organism>
<evidence type="ECO:0000256" key="3">
    <source>
        <dbReference type="ARBA" id="ARBA00023274"/>
    </source>
</evidence>
<evidence type="ECO:0000313" key="5">
    <source>
        <dbReference type="Proteomes" id="UP001152795"/>
    </source>
</evidence>
<dbReference type="SUPFAM" id="SSF46785">
    <property type="entry name" value="Winged helix' DNA-binding domain"/>
    <property type="match status" value="1"/>
</dbReference>
<dbReference type="GO" id="GO:0003735">
    <property type="term" value="F:structural constituent of ribosome"/>
    <property type="evidence" value="ECO:0007669"/>
    <property type="project" value="InterPro"/>
</dbReference>
<dbReference type="GO" id="GO:0006412">
    <property type="term" value="P:translation"/>
    <property type="evidence" value="ECO:0007669"/>
    <property type="project" value="InterPro"/>
</dbReference>
<proteinExistence type="inferred from homology"/>
<name>A0A6S7HC27_PARCT</name>
<gene>
    <name evidence="4" type="ORF">PACLA_8A004239</name>
</gene>
<accession>A0A6S7HC27</accession>
<dbReference type="AlphaFoldDB" id="A0A6S7HC27"/>
<dbReference type="GO" id="GO:0022627">
    <property type="term" value="C:cytosolic small ribosomal subunit"/>
    <property type="evidence" value="ECO:0007669"/>
    <property type="project" value="TreeGrafter"/>
</dbReference>
<dbReference type="OrthoDB" id="428974at2759"/>
<dbReference type="InterPro" id="IPR036390">
    <property type="entry name" value="WH_DNA-bd_sf"/>
</dbReference>
<dbReference type="GO" id="GO:0003723">
    <property type="term" value="F:RNA binding"/>
    <property type="evidence" value="ECO:0007669"/>
    <property type="project" value="TreeGrafter"/>
</dbReference>
<keyword evidence="3" id="KW-0687">Ribonucleoprotein</keyword>
<dbReference type="PROSITE" id="PS00628">
    <property type="entry name" value="RIBOSOMAL_S19E"/>
    <property type="match status" value="1"/>
</dbReference>
<evidence type="ECO:0000256" key="2">
    <source>
        <dbReference type="ARBA" id="ARBA00022980"/>
    </source>
</evidence>
<dbReference type="FunFam" id="1.10.10.10:FF:000118">
    <property type="entry name" value="40S ribosomal protein S19"/>
    <property type="match status" value="1"/>
</dbReference>
<dbReference type="GO" id="GO:0000028">
    <property type="term" value="P:ribosomal small subunit assembly"/>
    <property type="evidence" value="ECO:0007669"/>
    <property type="project" value="TreeGrafter"/>
</dbReference>
<dbReference type="EMBL" id="CACRXK020004618">
    <property type="protein sequence ID" value="CAB4003395.1"/>
    <property type="molecule type" value="Genomic_DNA"/>
</dbReference>
<dbReference type="InterPro" id="IPR036388">
    <property type="entry name" value="WH-like_DNA-bd_sf"/>
</dbReference>
<dbReference type="InterPro" id="IPR018277">
    <property type="entry name" value="Ribosomal_eS19_CS"/>
</dbReference>
<dbReference type="PANTHER" id="PTHR11710:SF0">
    <property type="entry name" value="40S RIBOSOMAL PROTEIN S19"/>
    <property type="match status" value="1"/>
</dbReference>
<keyword evidence="2" id="KW-0689">Ribosomal protein</keyword>
<dbReference type="Gene3D" id="1.10.10.10">
    <property type="entry name" value="Winged helix-like DNA-binding domain superfamily/Winged helix DNA-binding domain"/>
    <property type="match status" value="1"/>
</dbReference>
<dbReference type="Pfam" id="PF01090">
    <property type="entry name" value="Ribosomal_S19e"/>
    <property type="match status" value="1"/>
</dbReference>